<dbReference type="GO" id="GO:0016491">
    <property type="term" value="F:oxidoreductase activity"/>
    <property type="evidence" value="ECO:0007669"/>
    <property type="project" value="UniProtKB-KW"/>
</dbReference>
<evidence type="ECO:0000256" key="1">
    <source>
        <dbReference type="ARBA" id="ARBA00007905"/>
    </source>
</evidence>
<dbReference type="PROSITE" id="PS00063">
    <property type="entry name" value="ALDOKETO_REDUCTASE_3"/>
    <property type="match status" value="1"/>
</dbReference>
<proteinExistence type="inferred from homology"/>
<dbReference type="Gene3D" id="3.20.20.100">
    <property type="entry name" value="NADP-dependent oxidoreductase domain"/>
    <property type="match status" value="1"/>
</dbReference>
<name>A0A7M5XB29_9CNID</name>
<dbReference type="PROSITE" id="PS51257">
    <property type="entry name" value="PROKAR_LIPOPROTEIN"/>
    <property type="match status" value="1"/>
</dbReference>
<feature type="site" description="Lowers pKa of active site Tyr" evidence="5">
    <location>
        <position position="77"/>
    </location>
</feature>
<dbReference type="AlphaFoldDB" id="A0A7M5XB29"/>
<dbReference type="OrthoDB" id="416253at2759"/>
<dbReference type="InterPro" id="IPR023210">
    <property type="entry name" value="NADP_OxRdtase_dom"/>
</dbReference>
<evidence type="ECO:0000313" key="7">
    <source>
        <dbReference type="EnsemblMetazoa" id="CLYHEMP020014.1"/>
    </source>
</evidence>
<dbReference type="PRINTS" id="PR00069">
    <property type="entry name" value="ALDKETRDTASE"/>
</dbReference>
<evidence type="ECO:0000256" key="4">
    <source>
        <dbReference type="PIRSR" id="PIRSR000097-2"/>
    </source>
</evidence>
<feature type="active site" description="Proton donor" evidence="3">
    <location>
        <position position="52"/>
    </location>
</feature>
<dbReference type="GeneID" id="136817079"/>
<dbReference type="SUPFAM" id="SSF51430">
    <property type="entry name" value="NAD(P)-linked oxidoreductase"/>
    <property type="match status" value="1"/>
</dbReference>
<feature type="binding site" evidence="4">
    <location>
        <position position="110"/>
    </location>
    <ligand>
        <name>substrate</name>
    </ligand>
</feature>
<dbReference type="Pfam" id="PF00248">
    <property type="entry name" value="Aldo_ket_red"/>
    <property type="match status" value="1"/>
</dbReference>
<reference evidence="7" key="1">
    <citation type="submission" date="2021-01" db="UniProtKB">
        <authorList>
            <consortium name="EnsemblMetazoa"/>
        </authorList>
    </citation>
    <scope>IDENTIFICATION</scope>
</reference>
<keyword evidence="2" id="KW-0560">Oxidoreductase</keyword>
<dbReference type="EnsemblMetazoa" id="CLYHEMT020014.1">
    <property type="protein sequence ID" value="CLYHEMP020014.1"/>
    <property type="gene ID" value="CLYHEMG020014"/>
</dbReference>
<protein>
    <recommendedName>
        <fullName evidence="6">NADP-dependent oxidoreductase domain-containing protein</fullName>
    </recommendedName>
</protein>
<evidence type="ECO:0000256" key="3">
    <source>
        <dbReference type="PIRSR" id="PIRSR000097-1"/>
    </source>
</evidence>
<evidence type="ECO:0000313" key="8">
    <source>
        <dbReference type="Proteomes" id="UP000594262"/>
    </source>
</evidence>
<accession>A0A7M5XB29</accession>
<dbReference type="InterPro" id="IPR020471">
    <property type="entry name" value="AKR"/>
</dbReference>
<dbReference type="PANTHER" id="PTHR43827">
    <property type="entry name" value="2,5-DIKETO-D-GLUCONIC ACID REDUCTASE"/>
    <property type="match status" value="1"/>
</dbReference>
<dbReference type="CDD" id="cd19071">
    <property type="entry name" value="AKR_AKR1-5-like"/>
    <property type="match status" value="1"/>
</dbReference>
<keyword evidence="8" id="KW-1185">Reference proteome</keyword>
<feature type="domain" description="NADP-dependent oxidoreductase" evidence="6">
    <location>
        <begin position="20"/>
        <end position="261"/>
    </location>
</feature>
<dbReference type="InterPro" id="IPR036812">
    <property type="entry name" value="NAD(P)_OxRdtase_dom_sf"/>
</dbReference>
<evidence type="ECO:0000256" key="5">
    <source>
        <dbReference type="PIRSR" id="PIRSR000097-3"/>
    </source>
</evidence>
<dbReference type="Proteomes" id="UP000594262">
    <property type="component" value="Unplaced"/>
</dbReference>
<comment type="similarity">
    <text evidence="1">Belongs to the aldo/keto reductase family.</text>
</comment>
<dbReference type="InterPro" id="IPR018170">
    <property type="entry name" value="Aldo/ket_reductase_CS"/>
</dbReference>
<sequence>MASLTERIALHDGNTMPLFGLGCWAMDEEPTYNAVLTALNKGYKLIDTAHCYKNEQSVGKAIKDSGLSRNDFFLVTKLDPHQHGAEGVKQSLKESLDKLGLEYVDLFLIHTPMSGKVLETWKAMMEIKKEGKAKSIGVSNFNGEHIQALLDAGLEKPAVNQFEIHPTNRQNETVDYCRSQNIAVMGYCPLARARLFGKYPVFGELSAKLKKTEAQIFLRWALQKRFITIPKSANASRIQENCDLYDFEISQEDMTSIEQLVDGEQISMAAGALKHSWAEIKERDVPGGW</sequence>
<dbReference type="FunFam" id="3.20.20.100:FF:000015">
    <property type="entry name" value="Oxidoreductase, aldo/keto reductase family"/>
    <property type="match status" value="1"/>
</dbReference>
<dbReference type="PIRSF" id="PIRSF000097">
    <property type="entry name" value="AKR"/>
    <property type="match status" value="1"/>
</dbReference>
<organism evidence="7 8">
    <name type="scientific">Clytia hemisphaerica</name>
    <dbReference type="NCBI Taxonomy" id="252671"/>
    <lineage>
        <taxon>Eukaryota</taxon>
        <taxon>Metazoa</taxon>
        <taxon>Cnidaria</taxon>
        <taxon>Hydrozoa</taxon>
        <taxon>Hydroidolina</taxon>
        <taxon>Leptothecata</taxon>
        <taxon>Obeliida</taxon>
        <taxon>Clytiidae</taxon>
        <taxon>Clytia</taxon>
    </lineage>
</organism>
<dbReference type="PANTHER" id="PTHR43827:SF13">
    <property type="entry name" value="ALDO_KETO REDUCTASE FAMILY PROTEIN"/>
    <property type="match status" value="1"/>
</dbReference>
<dbReference type="RefSeq" id="XP_066929521.1">
    <property type="nucleotide sequence ID" value="XM_067073420.1"/>
</dbReference>
<dbReference type="PROSITE" id="PS00062">
    <property type="entry name" value="ALDOKETO_REDUCTASE_2"/>
    <property type="match status" value="1"/>
</dbReference>
<evidence type="ECO:0000256" key="2">
    <source>
        <dbReference type="ARBA" id="ARBA00023002"/>
    </source>
</evidence>
<evidence type="ECO:0000259" key="6">
    <source>
        <dbReference type="Pfam" id="PF00248"/>
    </source>
</evidence>